<dbReference type="Gene3D" id="1.10.10.10">
    <property type="entry name" value="Winged helix-like DNA-binding domain superfamily/Winged helix DNA-binding domain"/>
    <property type="match status" value="1"/>
</dbReference>
<keyword evidence="3" id="KW-0731">Sigma factor</keyword>
<dbReference type="InterPro" id="IPR013324">
    <property type="entry name" value="RNA_pol_sigma_r3/r4-like"/>
</dbReference>
<evidence type="ECO:0000259" key="5">
    <source>
        <dbReference type="Pfam" id="PF04542"/>
    </source>
</evidence>
<dbReference type="Proteomes" id="UP000226437">
    <property type="component" value="Unassembled WGS sequence"/>
</dbReference>
<feature type="domain" description="RNA polymerase sigma-70 region 2" evidence="5">
    <location>
        <begin position="17"/>
        <end position="78"/>
    </location>
</feature>
<evidence type="ECO:0000313" key="8">
    <source>
        <dbReference type="Proteomes" id="UP000226437"/>
    </source>
</evidence>
<dbReference type="Pfam" id="PF04542">
    <property type="entry name" value="Sigma70_r2"/>
    <property type="match status" value="1"/>
</dbReference>
<name>A0A2G0CJL1_9BACT</name>
<protein>
    <submittedName>
        <fullName evidence="7">RNA polymerase subunit sigma-70</fullName>
    </submittedName>
</protein>
<dbReference type="RefSeq" id="WP_099105135.1">
    <property type="nucleotide sequence ID" value="NZ_JAATJF010000001.1"/>
</dbReference>
<evidence type="ECO:0000256" key="4">
    <source>
        <dbReference type="ARBA" id="ARBA00023163"/>
    </source>
</evidence>
<dbReference type="InterPro" id="IPR014284">
    <property type="entry name" value="RNA_pol_sigma-70_dom"/>
</dbReference>
<feature type="domain" description="RNA polymerase sigma factor 70 region 4 type 2" evidence="6">
    <location>
        <begin position="112"/>
        <end position="164"/>
    </location>
</feature>
<dbReference type="NCBIfam" id="TIGR02937">
    <property type="entry name" value="sigma70-ECF"/>
    <property type="match status" value="1"/>
</dbReference>
<evidence type="ECO:0000259" key="6">
    <source>
        <dbReference type="Pfam" id="PF08281"/>
    </source>
</evidence>
<dbReference type="PANTHER" id="PTHR43133">
    <property type="entry name" value="RNA POLYMERASE ECF-TYPE SIGMA FACTO"/>
    <property type="match status" value="1"/>
</dbReference>
<evidence type="ECO:0000313" key="7">
    <source>
        <dbReference type="EMBL" id="PHL00156.1"/>
    </source>
</evidence>
<comment type="caution">
    <text evidence="7">The sequence shown here is derived from an EMBL/GenBank/DDBJ whole genome shotgun (WGS) entry which is preliminary data.</text>
</comment>
<dbReference type="SUPFAM" id="SSF88659">
    <property type="entry name" value="Sigma3 and sigma4 domains of RNA polymerase sigma factors"/>
    <property type="match status" value="1"/>
</dbReference>
<dbReference type="InterPro" id="IPR039425">
    <property type="entry name" value="RNA_pol_sigma-70-like"/>
</dbReference>
<keyword evidence="2" id="KW-0805">Transcription regulation</keyword>
<dbReference type="CDD" id="cd06171">
    <property type="entry name" value="Sigma70_r4"/>
    <property type="match status" value="1"/>
</dbReference>
<dbReference type="GO" id="GO:0016987">
    <property type="term" value="F:sigma factor activity"/>
    <property type="evidence" value="ECO:0007669"/>
    <property type="project" value="UniProtKB-KW"/>
</dbReference>
<dbReference type="EMBL" id="PDLO01000001">
    <property type="protein sequence ID" value="PHL00156.1"/>
    <property type="molecule type" value="Genomic_DNA"/>
</dbReference>
<dbReference type="InterPro" id="IPR013249">
    <property type="entry name" value="RNA_pol_sigma70_r4_t2"/>
</dbReference>
<dbReference type="AlphaFoldDB" id="A0A2G0CJL1"/>
<sequence length="171" mass="19541">MAESVAGVCAEAVYEGLFTRLSPALYRFLYYRCGDPALAADLVQEAFLRLWENCARVMPDKARAYVYQVGQNAFLKTKARGRVREKYRLRVAPREATTEDPQFTLEEAEFAERLSQALTALPSASREVFLLNRVDGLKYREIAELLGISQKAVEKRMHRALVELRRLHGEI</sequence>
<dbReference type="InterPro" id="IPR036388">
    <property type="entry name" value="WH-like_DNA-bd_sf"/>
</dbReference>
<dbReference type="GO" id="GO:0006352">
    <property type="term" value="P:DNA-templated transcription initiation"/>
    <property type="evidence" value="ECO:0007669"/>
    <property type="project" value="InterPro"/>
</dbReference>
<comment type="similarity">
    <text evidence="1">Belongs to the sigma-70 factor family. ECF subfamily.</text>
</comment>
<dbReference type="OrthoDB" id="659855at2"/>
<dbReference type="PANTHER" id="PTHR43133:SF46">
    <property type="entry name" value="RNA POLYMERASE SIGMA-70 FACTOR ECF SUBFAMILY"/>
    <property type="match status" value="1"/>
</dbReference>
<dbReference type="Pfam" id="PF08281">
    <property type="entry name" value="Sigma70_r4_2"/>
    <property type="match status" value="1"/>
</dbReference>
<organism evidence="7 8">
    <name type="scientific">Neolewinella marina</name>
    <dbReference type="NCBI Taxonomy" id="438751"/>
    <lineage>
        <taxon>Bacteria</taxon>
        <taxon>Pseudomonadati</taxon>
        <taxon>Bacteroidota</taxon>
        <taxon>Saprospiria</taxon>
        <taxon>Saprospirales</taxon>
        <taxon>Lewinellaceae</taxon>
        <taxon>Neolewinella</taxon>
    </lineage>
</organism>
<proteinExistence type="inferred from homology"/>
<gene>
    <name evidence="7" type="ORF">CGL56_03705</name>
</gene>
<keyword evidence="8" id="KW-1185">Reference proteome</keyword>
<dbReference type="Gene3D" id="1.10.1740.10">
    <property type="match status" value="1"/>
</dbReference>
<evidence type="ECO:0000256" key="1">
    <source>
        <dbReference type="ARBA" id="ARBA00010641"/>
    </source>
</evidence>
<evidence type="ECO:0000256" key="2">
    <source>
        <dbReference type="ARBA" id="ARBA00023015"/>
    </source>
</evidence>
<dbReference type="SUPFAM" id="SSF88946">
    <property type="entry name" value="Sigma2 domain of RNA polymerase sigma factors"/>
    <property type="match status" value="1"/>
</dbReference>
<evidence type="ECO:0000256" key="3">
    <source>
        <dbReference type="ARBA" id="ARBA00023082"/>
    </source>
</evidence>
<keyword evidence="4" id="KW-0804">Transcription</keyword>
<reference evidence="7 8" key="1">
    <citation type="submission" date="2017-10" db="EMBL/GenBank/DDBJ databases">
        <title>The draft genome sequence of Lewinella marina KCTC 32374.</title>
        <authorList>
            <person name="Wang K."/>
        </authorList>
    </citation>
    <scope>NUCLEOTIDE SEQUENCE [LARGE SCALE GENOMIC DNA]</scope>
    <source>
        <strain evidence="7 8">MKG-38</strain>
    </source>
</reference>
<dbReference type="InterPro" id="IPR013325">
    <property type="entry name" value="RNA_pol_sigma_r2"/>
</dbReference>
<accession>A0A2G0CJL1</accession>
<dbReference type="GO" id="GO:0003677">
    <property type="term" value="F:DNA binding"/>
    <property type="evidence" value="ECO:0007669"/>
    <property type="project" value="InterPro"/>
</dbReference>
<dbReference type="InterPro" id="IPR007627">
    <property type="entry name" value="RNA_pol_sigma70_r2"/>
</dbReference>